<dbReference type="Pfam" id="PF04198">
    <property type="entry name" value="Sugar-bind"/>
    <property type="match status" value="1"/>
</dbReference>
<keyword evidence="4" id="KW-0804">Transcription</keyword>
<dbReference type="InterPro" id="IPR012318">
    <property type="entry name" value="HTH_CRP"/>
</dbReference>
<dbReference type="InterPro" id="IPR036388">
    <property type="entry name" value="WH-like_DNA-bd_sf"/>
</dbReference>
<proteinExistence type="inferred from homology"/>
<dbReference type="AlphaFoldDB" id="A0A1C0ASD0"/>
<accession>A0A1C0ASD0</accession>
<evidence type="ECO:0000313" key="7">
    <source>
        <dbReference type="Proteomes" id="UP000093501"/>
    </source>
</evidence>
<evidence type="ECO:0000259" key="5">
    <source>
        <dbReference type="PROSITE" id="PS51063"/>
    </source>
</evidence>
<feature type="domain" description="HTH crp-type" evidence="5">
    <location>
        <begin position="1"/>
        <end position="57"/>
    </location>
</feature>
<keyword evidence="2" id="KW-0805">Transcription regulation</keyword>
<dbReference type="GO" id="GO:0006355">
    <property type="term" value="P:regulation of DNA-templated transcription"/>
    <property type="evidence" value="ECO:0007669"/>
    <property type="project" value="InterPro"/>
</dbReference>
<name>A0A1C0ASD0_9ACTN</name>
<reference evidence="7" key="1">
    <citation type="submission" date="2016-07" db="EMBL/GenBank/DDBJ databases">
        <authorList>
            <person name="Florea S."/>
            <person name="Webb J.S."/>
            <person name="Jaromczyk J."/>
            <person name="Schardl C.L."/>
        </authorList>
    </citation>
    <scope>NUCLEOTIDE SEQUENCE [LARGE SCALE GENOMIC DNA]</scope>
    <source>
        <strain evidence="7">IPBSL-7</strain>
    </source>
</reference>
<dbReference type="Gene3D" id="1.10.10.10">
    <property type="entry name" value="Winged helix-like DNA-binding domain superfamily/Winged helix DNA-binding domain"/>
    <property type="match status" value="1"/>
</dbReference>
<keyword evidence="7" id="KW-1185">Reference proteome</keyword>
<evidence type="ECO:0000313" key="6">
    <source>
        <dbReference type="EMBL" id="OCL37172.1"/>
    </source>
</evidence>
<dbReference type="RefSeq" id="WP_068749624.1">
    <property type="nucleotide sequence ID" value="NZ_MBQD01000002.1"/>
</dbReference>
<evidence type="ECO:0000256" key="4">
    <source>
        <dbReference type="ARBA" id="ARBA00023163"/>
    </source>
</evidence>
<dbReference type="GO" id="GO:0003677">
    <property type="term" value="F:DNA binding"/>
    <property type="evidence" value="ECO:0007669"/>
    <property type="project" value="UniProtKB-KW"/>
</dbReference>
<sequence length="323" mass="35145">MSRTSDQLLTVARMYYVQAETMDAIAHHLGVSRSTVSRLLKEARDRGLVRVTIVDPDRPLNRLAELFERHFHVTAHLVHVRPGASSIFRLDQVARMAAGLLGNMVRDGDTVGIAWGTTVSAIATHLRPRDLTGVTVIGLNGGANHQTTGLPYVGSILHKFATALGGQEQLLALPAFFDDPATKEAMWREQSTRHILSVRANCRIALFGVGGLHSELQSHVYSSNYLSDADLRYLRENNVVGDVCTVMVREDGSYRDLEINKRATGMTPGELQAIPKRICVVSGLSKAAPVLGALRAGVATDLVIDAETARAVLNRMKPGIRLA</sequence>
<keyword evidence="3" id="KW-0238">DNA-binding</keyword>
<dbReference type="SUPFAM" id="SSF100950">
    <property type="entry name" value="NagB/RpiA/CoA transferase-like"/>
    <property type="match status" value="1"/>
</dbReference>
<evidence type="ECO:0000256" key="3">
    <source>
        <dbReference type="ARBA" id="ARBA00023125"/>
    </source>
</evidence>
<dbReference type="EMBL" id="MBQD01000002">
    <property type="protein sequence ID" value="OCL37172.1"/>
    <property type="molecule type" value="Genomic_DNA"/>
</dbReference>
<comment type="similarity">
    <text evidence="1">Belongs to the SorC transcriptional regulatory family.</text>
</comment>
<gene>
    <name evidence="6" type="ORF">BCR15_11555</name>
</gene>
<evidence type="ECO:0000256" key="2">
    <source>
        <dbReference type="ARBA" id="ARBA00023015"/>
    </source>
</evidence>
<dbReference type="InterPro" id="IPR051054">
    <property type="entry name" value="SorC_transcr_regulators"/>
</dbReference>
<dbReference type="GO" id="GO:0030246">
    <property type="term" value="F:carbohydrate binding"/>
    <property type="evidence" value="ECO:0007669"/>
    <property type="project" value="InterPro"/>
</dbReference>
<comment type="caution">
    <text evidence="6">The sequence shown here is derived from an EMBL/GenBank/DDBJ whole genome shotgun (WGS) entry which is preliminary data.</text>
</comment>
<evidence type="ECO:0000256" key="1">
    <source>
        <dbReference type="ARBA" id="ARBA00010466"/>
    </source>
</evidence>
<protein>
    <submittedName>
        <fullName evidence="6">Transcriptional regulator</fullName>
    </submittedName>
</protein>
<dbReference type="InterPro" id="IPR036390">
    <property type="entry name" value="WH_DNA-bd_sf"/>
</dbReference>
<dbReference type="PANTHER" id="PTHR34294:SF1">
    <property type="entry name" value="TRANSCRIPTIONAL REGULATOR LSRR"/>
    <property type="match status" value="1"/>
</dbReference>
<dbReference type="PROSITE" id="PS51063">
    <property type="entry name" value="HTH_CRP_2"/>
    <property type="match status" value="1"/>
</dbReference>
<dbReference type="SUPFAM" id="SSF46785">
    <property type="entry name" value="Winged helix' DNA-binding domain"/>
    <property type="match status" value="1"/>
</dbReference>
<dbReference type="PANTHER" id="PTHR34294">
    <property type="entry name" value="TRANSCRIPTIONAL REGULATOR-RELATED"/>
    <property type="match status" value="1"/>
</dbReference>
<dbReference type="Pfam" id="PF13545">
    <property type="entry name" value="HTH_Crp_2"/>
    <property type="match status" value="1"/>
</dbReference>
<dbReference type="Proteomes" id="UP000093501">
    <property type="component" value="Unassembled WGS sequence"/>
</dbReference>
<dbReference type="InterPro" id="IPR007324">
    <property type="entry name" value="Sugar-bd_dom_put"/>
</dbReference>
<organism evidence="6 7">
    <name type="scientific">Tessaracoccus lapidicaptus</name>
    <dbReference type="NCBI Taxonomy" id="1427523"/>
    <lineage>
        <taxon>Bacteria</taxon>
        <taxon>Bacillati</taxon>
        <taxon>Actinomycetota</taxon>
        <taxon>Actinomycetes</taxon>
        <taxon>Propionibacteriales</taxon>
        <taxon>Propionibacteriaceae</taxon>
        <taxon>Tessaracoccus</taxon>
    </lineage>
</organism>
<dbReference type="Gene3D" id="3.40.50.1360">
    <property type="match status" value="1"/>
</dbReference>
<dbReference type="InterPro" id="IPR037171">
    <property type="entry name" value="NagB/RpiA_transferase-like"/>
</dbReference>